<dbReference type="GO" id="GO:0042578">
    <property type="term" value="F:phosphoric ester hydrolase activity"/>
    <property type="evidence" value="ECO:0007669"/>
    <property type="project" value="InterPro"/>
</dbReference>
<proteinExistence type="predicted"/>
<dbReference type="PROSITE" id="PS00124">
    <property type="entry name" value="FBPASE"/>
    <property type="match status" value="1"/>
</dbReference>
<evidence type="ECO:0000259" key="2">
    <source>
        <dbReference type="Pfam" id="PF18913"/>
    </source>
</evidence>
<keyword evidence="4" id="KW-1185">Reference proteome</keyword>
<name>A0A9Q0KFH3_9MAGN</name>
<protein>
    <recommendedName>
        <fullName evidence="2">Fructose-1-6-bisphosphatase class 1 C-terminal domain-containing protein</fullName>
    </recommendedName>
</protein>
<feature type="domain" description="Fructose-1-6-bisphosphatase class 1 C-terminal" evidence="2">
    <location>
        <begin position="148"/>
        <end position="205"/>
    </location>
</feature>
<dbReference type="GO" id="GO:0005975">
    <property type="term" value="P:carbohydrate metabolic process"/>
    <property type="evidence" value="ECO:0007669"/>
    <property type="project" value="InterPro"/>
</dbReference>
<organism evidence="3 4">
    <name type="scientific">Protea cynaroides</name>
    <dbReference type="NCBI Taxonomy" id="273540"/>
    <lineage>
        <taxon>Eukaryota</taxon>
        <taxon>Viridiplantae</taxon>
        <taxon>Streptophyta</taxon>
        <taxon>Embryophyta</taxon>
        <taxon>Tracheophyta</taxon>
        <taxon>Spermatophyta</taxon>
        <taxon>Magnoliopsida</taxon>
        <taxon>Proteales</taxon>
        <taxon>Proteaceae</taxon>
        <taxon>Protea</taxon>
    </lineage>
</organism>
<evidence type="ECO:0000256" key="1">
    <source>
        <dbReference type="SAM" id="MobiDB-lite"/>
    </source>
</evidence>
<gene>
    <name evidence="3" type="ORF">NE237_016040</name>
</gene>
<dbReference type="Proteomes" id="UP001141806">
    <property type="component" value="Unassembled WGS sequence"/>
</dbReference>
<evidence type="ECO:0000313" key="4">
    <source>
        <dbReference type="Proteomes" id="UP001141806"/>
    </source>
</evidence>
<dbReference type="Pfam" id="PF18913">
    <property type="entry name" value="FBPase_C"/>
    <property type="match status" value="1"/>
</dbReference>
<dbReference type="AlphaFoldDB" id="A0A9Q0KFH3"/>
<dbReference type="InterPro" id="IPR044015">
    <property type="entry name" value="FBPase_C_dom"/>
</dbReference>
<dbReference type="SUPFAM" id="SSF56655">
    <property type="entry name" value="Carbohydrate phosphatase"/>
    <property type="match status" value="1"/>
</dbReference>
<reference evidence="3" key="1">
    <citation type="journal article" date="2023" name="Plant J.">
        <title>The genome of the king protea, Protea cynaroides.</title>
        <authorList>
            <person name="Chang J."/>
            <person name="Duong T.A."/>
            <person name="Schoeman C."/>
            <person name="Ma X."/>
            <person name="Roodt D."/>
            <person name="Barker N."/>
            <person name="Li Z."/>
            <person name="Van de Peer Y."/>
            <person name="Mizrachi E."/>
        </authorList>
    </citation>
    <scope>NUCLEOTIDE SEQUENCE</scope>
    <source>
        <tissue evidence="3">Young leaves</tissue>
    </source>
</reference>
<comment type="caution">
    <text evidence="3">The sequence shown here is derived from an EMBL/GenBank/DDBJ whole genome shotgun (WGS) entry which is preliminary data.</text>
</comment>
<dbReference type="OrthoDB" id="10256725at2759"/>
<dbReference type="Gene3D" id="3.40.190.80">
    <property type="match status" value="1"/>
</dbReference>
<evidence type="ECO:0000313" key="3">
    <source>
        <dbReference type="EMBL" id="KAJ4969339.1"/>
    </source>
</evidence>
<sequence>MGTPRASPEGFHREKGAGVGVKVLCTVNNSFLSKNDAKENRVYPFQRMESKVQEKTKRSFREGKKERQQKERGEAEDSHKQFFSFTNLVVSRFTCNVLAHLNFLVQRAPQYVSEIKLLQPWGSMVLVLSDQLLCQREVHIVVHQRNGASVNQIIVEEKSVYINVISPSSKAKLRLLFEVAPLGFLIENAGGCSSDGTYFVLDKVPIAGGMPVNFRGPTISCEHPPFRAD</sequence>
<dbReference type="InterPro" id="IPR020548">
    <property type="entry name" value="Fructose_bisphosphatase_AS"/>
</dbReference>
<accession>A0A9Q0KFH3</accession>
<dbReference type="EMBL" id="JAMYWD010000006">
    <property type="protein sequence ID" value="KAJ4969339.1"/>
    <property type="molecule type" value="Genomic_DNA"/>
</dbReference>
<feature type="region of interest" description="Disordered" evidence="1">
    <location>
        <begin position="48"/>
        <end position="76"/>
    </location>
</feature>